<dbReference type="EMBL" id="BSDE01000001">
    <property type="protein sequence ID" value="GLH72410.1"/>
    <property type="molecule type" value="Genomic_DNA"/>
</dbReference>
<sequence length="77" mass="8332">MTWVWTLQEGDCTGCGICADLCPHEAIHMPPEEAYPSGIVDLCTGCMICVKECPFDAITVWQRASGAETRVLAATAR</sequence>
<keyword evidence="2" id="KW-0479">Metal-binding</keyword>
<dbReference type="RefSeq" id="WP_285570951.1">
    <property type="nucleotide sequence ID" value="NZ_BSDE01000001.1"/>
</dbReference>
<proteinExistence type="predicted"/>
<keyword evidence="1" id="KW-0004">4Fe-4S</keyword>
<dbReference type="InterPro" id="IPR017900">
    <property type="entry name" value="4Fe4S_Fe_S_CS"/>
</dbReference>
<reference evidence="6 7" key="1">
    <citation type="journal article" date="2023" name="Antonie Van Leeuwenhoek">
        <title>Mesoterricola silvestris gen. nov., sp. nov., Mesoterricola sediminis sp. nov., Geothrix oryzae sp. nov., Geothrix edaphica sp. nov., Geothrix rubra sp. nov., and Geothrix limicola sp. nov., six novel members of Acidobacteriota isolated from soils.</title>
        <authorList>
            <person name="Itoh H."/>
            <person name="Sugisawa Y."/>
            <person name="Mise K."/>
            <person name="Xu Z."/>
            <person name="Kuniyasu M."/>
            <person name="Ushijima N."/>
            <person name="Kawano K."/>
            <person name="Kobayashi E."/>
            <person name="Shiratori Y."/>
            <person name="Masuda Y."/>
            <person name="Senoo K."/>
        </authorList>
    </citation>
    <scope>NUCLEOTIDE SEQUENCE [LARGE SCALE GENOMIC DNA]</scope>
    <source>
        <strain evidence="6 7">Red804</strain>
    </source>
</reference>
<evidence type="ECO:0000256" key="4">
    <source>
        <dbReference type="ARBA" id="ARBA00023014"/>
    </source>
</evidence>
<dbReference type="PROSITE" id="PS00198">
    <property type="entry name" value="4FE4S_FER_1"/>
    <property type="match status" value="1"/>
</dbReference>
<comment type="caution">
    <text evidence="6">The sequence shown here is derived from an EMBL/GenBank/DDBJ whole genome shotgun (WGS) entry which is preliminary data.</text>
</comment>
<name>A0ABQ5QE42_9BACT</name>
<keyword evidence="4" id="KW-0411">Iron-sulfur</keyword>
<evidence type="ECO:0000313" key="7">
    <source>
        <dbReference type="Proteomes" id="UP001165069"/>
    </source>
</evidence>
<dbReference type="InterPro" id="IPR050572">
    <property type="entry name" value="Fe-S_Ferredoxin"/>
</dbReference>
<evidence type="ECO:0000256" key="2">
    <source>
        <dbReference type="ARBA" id="ARBA00022723"/>
    </source>
</evidence>
<dbReference type="InterPro" id="IPR017896">
    <property type="entry name" value="4Fe4S_Fe-S-bd"/>
</dbReference>
<feature type="domain" description="4Fe-4S ferredoxin-type" evidence="5">
    <location>
        <begin position="3"/>
        <end position="32"/>
    </location>
</feature>
<dbReference type="Proteomes" id="UP001165069">
    <property type="component" value="Unassembled WGS sequence"/>
</dbReference>
<dbReference type="SUPFAM" id="SSF54862">
    <property type="entry name" value="4Fe-4S ferredoxins"/>
    <property type="match status" value="1"/>
</dbReference>
<dbReference type="PANTHER" id="PTHR43687:SF1">
    <property type="entry name" value="FERREDOXIN III"/>
    <property type="match status" value="1"/>
</dbReference>
<dbReference type="PROSITE" id="PS51379">
    <property type="entry name" value="4FE4S_FER_2"/>
    <property type="match status" value="2"/>
</dbReference>
<organism evidence="6 7">
    <name type="scientific">Geothrix limicola</name>
    <dbReference type="NCBI Taxonomy" id="2927978"/>
    <lineage>
        <taxon>Bacteria</taxon>
        <taxon>Pseudomonadati</taxon>
        <taxon>Acidobacteriota</taxon>
        <taxon>Holophagae</taxon>
        <taxon>Holophagales</taxon>
        <taxon>Holophagaceae</taxon>
        <taxon>Geothrix</taxon>
    </lineage>
</organism>
<dbReference type="PANTHER" id="PTHR43687">
    <property type="entry name" value="ADENYLYLSULFATE REDUCTASE, BETA SUBUNIT"/>
    <property type="match status" value="1"/>
</dbReference>
<dbReference type="Pfam" id="PF12838">
    <property type="entry name" value="Fer4_7"/>
    <property type="match status" value="1"/>
</dbReference>
<protein>
    <recommendedName>
        <fullName evidence="5">4Fe-4S ferredoxin-type domain-containing protein</fullName>
    </recommendedName>
</protein>
<evidence type="ECO:0000256" key="1">
    <source>
        <dbReference type="ARBA" id="ARBA00022485"/>
    </source>
</evidence>
<keyword evidence="3" id="KW-0408">Iron</keyword>
<keyword evidence="7" id="KW-1185">Reference proteome</keyword>
<evidence type="ECO:0000256" key="3">
    <source>
        <dbReference type="ARBA" id="ARBA00023004"/>
    </source>
</evidence>
<evidence type="ECO:0000313" key="6">
    <source>
        <dbReference type="EMBL" id="GLH72410.1"/>
    </source>
</evidence>
<dbReference type="Gene3D" id="3.30.70.20">
    <property type="match status" value="2"/>
</dbReference>
<evidence type="ECO:0000259" key="5">
    <source>
        <dbReference type="PROSITE" id="PS51379"/>
    </source>
</evidence>
<gene>
    <name evidence="6" type="ORF">GETHLI_09120</name>
</gene>
<feature type="domain" description="4Fe-4S ferredoxin-type" evidence="5">
    <location>
        <begin position="34"/>
        <end position="63"/>
    </location>
</feature>
<accession>A0ABQ5QE42</accession>